<gene>
    <name evidence="1" type="ORF">N320_00569</name>
</gene>
<keyword evidence="2" id="KW-1185">Reference proteome</keyword>
<protein>
    <submittedName>
        <fullName evidence="1">Uncharacterized protein</fullName>
    </submittedName>
</protein>
<accession>A0A091HA25</accession>
<dbReference type="EMBL" id="KL527420">
    <property type="protein sequence ID" value="KFO91667.1"/>
    <property type="molecule type" value="Genomic_DNA"/>
</dbReference>
<dbReference type="AlphaFoldDB" id="A0A091HA25"/>
<feature type="non-terminal residue" evidence="1">
    <location>
        <position position="37"/>
    </location>
</feature>
<reference evidence="1 2" key="1">
    <citation type="submission" date="2014-04" db="EMBL/GenBank/DDBJ databases">
        <title>Genome evolution of avian class.</title>
        <authorList>
            <person name="Zhang G."/>
            <person name="Li C."/>
        </authorList>
    </citation>
    <scope>NUCLEOTIDE SEQUENCE [LARGE SCALE GENOMIC DNA]</scope>
    <source>
        <strain evidence="1">BGI_N320</strain>
    </source>
</reference>
<evidence type="ECO:0000313" key="1">
    <source>
        <dbReference type="EMBL" id="KFO91667.1"/>
    </source>
</evidence>
<evidence type="ECO:0000313" key="2">
    <source>
        <dbReference type="Proteomes" id="UP000054064"/>
    </source>
</evidence>
<dbReference type="Proteomes" id="UP000054064">
    <property type="component" value="Unassembled WGS sequence"/>
</dbReference>
<organism evidence="1 2">
    <name type="scientific">Buceros rhinoceros silvestris</name>
    <dbReference type="NCBI Taxonomy" id="175836"/>
    <lineage>
        <taxon>Eukaryota</taxon>
        <taxon>Metazoa</taxon>
        <taxon>Chordata</taxon>
        <taxon>Craniata</taxon>
        <taxon>Vertebrata</taxon>
        <taxon>Euteleostomi</taxon>
        <taxon>Archelosauria</taxon>
        <taxon>Archosauria</taxon>
        <taxon>Dinosauria</taxon>
        <taxon>Saurischia</taxon>
        <taxon>Theropoda</taxon>
        <taxon>Coelurosauria</taxon>
        <taxon>Aves</taxon>
        <taxon>Neognathae</taxon>
        <taxon>Neoaves</taxon>
        <taxon>Telluraves</taxon>
        <taxon>Coraciimorphae</taxon>
        <taxon>Bucerotiformes</taxon>
        <taxon>Bucerotidae</taxon>
        <taxon>Buceros</taxon>
    </lineage>
</organism>
<feature type="non-terminal residue" evidence="1">
    <location>
        <position position="1"/>
    </location>
</feature>
<proteinExistence type="predicted"/>
<name>A0A091HA25_BUCRH</name>
<sequence length="37" mass="4327">EKENVLVGCEARNIAYVLVVHRFWQAPMAHCFYGDFI</sequence>